<keyword evidence="3" id="KW-0804">Transcription</keyword>
<dbReference type="InterPro" id="IPR036390">
    <property type="entry name" value="WH_DNA-bd_sf"/>
</dbReference>
<evidence type="ECO:0000256" key="3">
    <source>
        <dbReference type="ARBA" id="ARBA00023163"/>
    </source>
</evidence>
<proteinExistence type="predicted"/>
<evidence type="ECO:0000259" key="4">
    <source>
        <dbReference type="PROSITE" id="PS51077"/>
    </source>
</evidence>
<feature type="domain" description="HTH iclR-type" evidence="4">
    <location>
        <begin position="10"/>
        <end position="72"/>
    </location>
</feature>
<sequence length="269" mass="29492">MTSHTDRRFAITLARGLSVLGAFHPGDDGLANSEIAQRTGLPKSTVSRLTFTLMRLGYLSHSGHRDRYRFGPALLALGNVATGSIAFVHLAEPIMQKLADESRVLVVMAVRDRDRLLLTKTWRPFGISGIYLDVGHRLPIRGTASGHCLLTTLDDTQLEAIVKDVRRDPEFDLPAARRIRRDAILQMALRGYVAADPSDYFMPDIRAVAVPLVSEDMEQPVIFSCSFRARDNAPGEIVDRVGPKLRQAVSHLDRIASGGPDPATGGQTD</sequence>
<feature type="domain" description="IclR-ED" evidence="5">
    <location>
        <begin position="73"/>
        <end position="258"/>
    </location>
</feature>
<keyword evidence="1" id="KW-0805">Transcription regulation</keyword>
<dbReference type="InterPro" id="IPR029016">
    <property type="entry name" value="GAF-like_dom_sf"/>
</dbReference>
<dbReference type="InterPro" id="IPR050707">
    <property type="entry name" value="HTH_MetabolicPath_Reg"/>
</dbReference>
<dbReference type="InterPro" id="IPR036388">
    <property type="entry name" value="WH-like_DNA-bd_sf"/>
</dbReference>
<dbReference type="InterPro" id="IPR014757">
    <property type="entry name" value="Tscrpt_reg_IclR_C"/>
</dbReference>
<accession>A0A2W7MX75</accession>
<evidence type="ECO:0000313" key="6">
    <source>
        <dbReference type="EMBL" id="PZX12251.1"/>
    </source>
</evidence>
<dbReference type="SMART" id="SM00346">
    <property type="entry name" value="HTH_ICLR"/>
    <property type="match status" value="1"/>
</dbReference>
<dbReference type="AlphaFoldDB" id="A0A2W7MX75"/>
<dbReference type="Pfam" id="PF01614">
    <property type="entry name" value="IclR_C"/>
    <property type="match status" value="1"/>
</dbReference>
<keyword evidence="7" id="KW-1185">Reference proteome</keyword>
<dbReference type="GO" id="GO:0045892">
    <property type="term" value="P:negative regulation of DNA-templated transcription"/>
    <property type="evidence" value="ECO:0007669"/>
    <property type="project" value="TreeGrafter"/>
</dbReference>
<dbReference type="PROSITE" id="PS51077">
    <property type="entry name" value="HTH_ICLR"/>
    <property type="match status" value="1"/>
</dbReference>
<dbReference type="Proteomes" id="UP000248916">
    <property type="component" value="Unassembled WGS sequence"/>
</dbReference>
<dbReference type="EMBL" id="QKZL01000025">
    <property type="protein sequence ID" value="PZX12251.1"/>
    <property type="molecule type" value="Genomic_DNA"/>
</dbReference>
<keyword evidence="2" id="KW-0238">DNA-binding</keyword>
<gene>
    <name evidence="6" type="ORF">LX81_03658</name>
</gene>
<dbReference type="SUPFAM" id="SSF46785">
    <property type="entry name" value="Winged helix' DNA-binding domain"/>
    <property type="match status" value="1"/>
</dbReference>
<evidence type="ECO:0000259" key="5">
    <source>
        <dbReference type="PROSITE" id="PS51078"/>
    </source>
</evidence>
<evidence type="ECO:0000256" key="1">
    <source>
        <dbReference type="ARBA" id="ARBA00023015"/>
    </source>
</evidence>
<dbReference type="Gene3D" id="3.30.450.40">
    <property type="match status" value="1"/>
</dbReference>
<dbReference type="Gene3D" id="1.10.10.10">
    <property type="entry name" value="Winged helix-like DNA-binding domain superfamily/Winged helix DNA-binding domain"/>
    <property type="match status" value="1"/>
</dbReference>
<evidence type="ECO:0000313" key="7">
    <source>
        <dbReference type="Proteomes" id="UP000248916"/>
    </source>
</evidence>
<evidence type="ECO:0000256" key="2">
    <source>
        <dbReference type="ARBA" id="ARBA00023125"/>
    </source>
</evidence>
<dbReference type="Pfam" id="PF09339">
    <property type="entry name" value="HTH_IclR"/>
    <property type="match status" value="1"/>
</dbReference>
<dbReference type="GO" id="GO:0003700">
    <property type="term" value="F:DNA-binding transcription factor activity"/>
    <property type="evidence" value="ECO:0007669"/>
    <property type="project" value="TreeGrafter"/>
</dbReference>
<dbReference type="PROSITE" id="PS51078">
    <property type="entry name" value="ICLR_ED"/>
    <property type="match status" value="1"/>
</dbReference>
<reference evidence="6 7" key="1">
    <citation type="submission" date="2018-06" db="EMBL/GenBank/DDBJ databases">
        <title>Genomic Encyclopedia of Archaeal and Bacterial Type Strains, Phase II (KMG-II): from individual species to whole genera.</title>
        <authorList>
            <person name="Goeker M."/>
        </authorList>
    </citation>
    <scope>NUCLEOTIDE SEQUENCE [LARGE SCALE GENOMIC DNA]</scope>
    <source>
        <strain evidence="6 7">DSM 22009</strain>
    </source>
</reference>
<organism evidence="6 7">
    <name type="scientific">Palleronia aestuarii</name>
    <dbReference type="NCBI Taxonomy" id="568105"/>
    <lineage>
        <taxon>Bacteria</taxon>
        <taxon>Pseudomonadati</taxon>
        <taxon>Pseudomonadota</taxon>
        <taxon>Alphaproteobacteria</taxon>
        <taxon>Rhodobacterales</taxon>
        <taxon>Roseobacteraceae</taxon>
        <taxon>Palleronia</taxon>
    </lineage>
</organism>
<dbReference type="PANTHER" id="PTHR30136">
    <property type="entry name" value="HELIX-TURN-HELIX TRANSCRIPTIONAL REGULATOR, ICLR FAMILY"/>
    <property type="match status" value="1"/>
</dbReference>
<dbReference type="InterPro" id="IPR005471">
    <property type="entry name" value="Tscrpt_reg_IclR_N"/>
</dbReference>
<dbReference type="RefSeq" id="WP_234822696.1">
    <property type="nucleotide sequence ID" value="NZ_QKZL01000025.1"/>
</dbReference>
<dbReference type="GO" id="GO:0003677">
    <property type="term" value="F:DNA binding"/>
    <property type="evidence" value="ECO:0007669"/>
    <property type="project" value="UniProtKB-KW"/>
</dbReference>
<dbReference type="PANTHER" id="PTHR30136:SF33">
    <property type="entry name" value="TRANSCRIPTIONAL REGULATORY PROTEIN"/>
    <property type="match status" value="1"/>
</dbReference>
<name>A0A2W7MX75_9RHOB</name>
<protein>
    <submittedName>
        <fullName evidence="6">IclR family transcriptional regulator</fullName>
    </submittedName>
</protein>
<comment type="caution">
    <text evidence="6">The sequence shown here is derived from an EMBL/GenBank/DDBJ whole genome shotgun (WGS) entry which is preliminary data.</text>
</comment>
<dbReference type="SUPFAM" id="SSF55781">
    <property type="entry name" value="GAF domain-like"/>
    <property type="match status" value="1"/>
</dbReference>